<gene>
    <name evidence="2" type="ORF">GRI38_07965</name>
</gene>
<feature type="region of interest" description="Disordered" evidence="1">
    <location>
        <begin position="61"/>
        <end position="156"/>
    </location>
</feature>
<evidence type="ECO:0000313" key="3">
    <source>
        <dbReference type="Proteomes" id="UP000433104"/>
    </source>
</evidence>
<organism evidence="2 3">
    <name type="scientific">Parapontixanthobacter aurantiacus</name>
    <dbReference type="NCBI Taxonomy" id="1463599"/>
    <lineage>
        <taxon>Bacteria</taxon>
        <taxon>Pseudomonadati</taxon>
        <taxon>Pseudomonadota</taxon>
        <taxon>Alphaproteobacteria</taxon>
        <taxon>Sphingomonadales</taxon>
        <taxon>Erythrobacteraceae</taxon>
        <taxon>Parapontixanthobacter</taxon>
    </lineage>
</organism>
<feature type="compositionally biased region" description="Low complexity" evidence="1">
    <location>
        <begin position="87"/>
        <end position="102"/>
    </location>
</feature>
<proteinExistence type="predicted"/>
<evidence type="ECO:0000313" key="2">
    <source>
        <dbReference type="EMBL" id="MXO85968.1"/>
    </source>
</evidence>
<dbReference type="OrthoDB" id="7161229at2"/>
<dbReference type="Gene3D" id="3.30.1150.10">
    <property type="match status" value="1"/>
</dbReference>
<dbReference type="AlphaFoldDB" id="A0A844ZDW2"/>
<dbReference type="RefSeq" id="WP_160682305.1">
    <property type="nucleotide sequence ID" value="NZ_WTYW01000001.1"/>
</dbReference>
<dbReference type="Proteomes" id="UP000433104">
    <property type="component" value="Unassembled WGS sequence"/>
</dbReference>
<sequence>MATLPPSPSATYRREERIGLAVAAAAHLALVAVLLIQPAPEPLSDVPERMTVSLAEDVGLEATAPVPVPESRAATAPTRDPEPPTPEQVTPVQRVVERTVVPDPTPRPRSQPTPRRAEPQPQPRPQPAQRGGSTFRDAFRSGLGGNPDSSETRAPAATFGASEQAALAQAINRQLRPHWRAPQGVDADKLVTVLSWRLNRDGSLAGTPRVVSQSGINDSNRAQADIHAEQAIRAVQLAAPFNLPEQFYDEWKLISDWRFDRRL</sequence>
<evidence type="ECO:0000256" key="1">
    <source>
        <dbReference type="SAM" id="MobiDB-lite"/>
    </source>
</evidence>
<name>A0A844ZDW2_9SPHN</name>
<protein>
    <submittedName>
        <fullName evidence="2">Energy transducer TonB</fullName>
    </submittedName>
</protein>
<comment type="caution">
    <text evidence="2">The sequence shown here is derived from an EMBL/GenBank/DDBJ whole genome shotgun (WGS) entry which is preliminary data.</text>
</comment>
<reference evidence="2 3" key="1">
    <citation type="submission" date="2019-12" db="EMBL/GenBank/DDBJ databases">
        <title>Genomic-based taxomic classification of the family Erythrobacteraceae.</title>
        <authorList>
            <person name="Xu L."/>
        </authorList>
    </citation>
    <scope>NUCLEOTIDE SEQUENCE [LARGE SCALE GENOMIC DNA]</scope>
    <source>
        <strain evidence="2 3">MCCC 1A09962</strain>
    </source>
</reference>
<dbReference type="EMBL" id="WTYW01000001">
    <property type="protein sequence ID" value="MXO85968.1"/>
    <property type="molecule type" value="Genomic_DNA"/>
</dbReference>
<accession>A0A844ZDW2</accession>
<keyword evidence="3" id="KW-1185">Reference proteome</keyword>